<dbReference type="Proteomes" id="UP000030533">
    <property type="component" value="Unassembled WGS sequence"/>
</dbReference>
<proteinExistence type="predicted"/>
<accession>A0A0A2APG3</accession>
<dbReference type="InterPro" id="IPR052179">
    <property type="entry name" value="DD-CPase-like"/>
</dbReference>
<dbReference type="eggNOG" id="COG1876">
    <property type="taxonomic scope" value="Bacteria"/>
</dbReference>
<dbReference type="InterPro" id="IPR009045">
    <property type="entry name" value="Zn_M74/Hedgehog-like"/>
</dbReference>
<organism evidence="3 4">
    <name type="scientific">Prochlorococcus marinus str. MIT 9314</name>
    <dbReference type="NCBI Taxonomy" id="167548"/>
    <lineage>
        <taxon>Bacteria</taxon>
        <taxon>Bacillati</taxon>
        <taxon>Cyanobacteriota</taxon>
        <taxon>Cyanophyceae</taxon>
        <taxon>Synechococcales</taxon>
        <taxon>Prochlorococcaceae</taxon>
        <taxon>Prochlorococcus</taxon>
    </lineage>
</organism>
<dbReference type="EC" id="3.4.16.4" evidence="3"/>
<dbReference type="Gene3D" id="3.30.1380.10">
    <property type="match status" value="1"/>
</dbReference>
<gene>
    <name evidence="3" type="ORF">EU98_0365</name>
</gene>
<evidence type="ECO:0000313" key="3">
    <source>
        <dbReference type="EMBL" id="KGG02425.1"/>
    </source>
</evidence>
<evidence type="ECO:0000313" key="4">
    <source>
        <dbReference type="Proteomes" id="UP000030533"/>
    </source>
</evidence>
<keyword evidence="1" id="KW-0812">Transmembrane</keyword>
<dbReference type="InterPro" id="IPR058193">
    <property type="entry name" value="VanY/YodJ_core_dom"/>
</dbReference>
<dbReference type="EMBL" id="JNAO01000004">
    <property type="protein sequence ID" value="KGG02425.1"/>
    <property type="molecule type" value="Genomic_DNA"/>
</dbReference>
<evidence type="ECO:0000259" key="2">
    <source>
        <dbReference type="Pfam" id="PF02557"/>
    </source>
</evidence>
<dbReference type="CDD" id="cd14852">
    <property type="entry name" value="LD-carboxypeptidase"/>
    <property type="match status" value="1"/>
</dbReference>
<evidence type="ECO:0000256" key="1">
    <source>
        <dbReference type="SAM" id="Phobius"/>
    </source>
</evidence>
<dbReference type="AlphaFoldDB" id="A0A0A2APG3"/>
<dbReference type="SUPFAM" id="SSF55166">
    <property type="entry name" value="Hedgehog/DD-peptidase"/>
    <property type="match status" value="1"/>
</dbReference>
<protein>
    <submittedName>
        <fullName evidence="3">D-alanyl-D-alanine carboxypeptidase</fullName>
        <ecNumber evidence="3">3.4.16.4</ecNumber>
    </submittedName>
</protein>
<dbReference type="RefSeq" id="WP_032515229.1">
    <property type="nucleotide sequence ID" value="NZ_JNAO01000004.1"/>
</dbReference>
<sequence>MQQNKDIDQFDIPLAKRTYLNNPNSTLLKKLLIFTPFLFLIFSVSALRFIKYVGLIPPNNLSFQVAKNHDARILGHLPYNETPKEKLVLIEPNIEVHMDMRDSLLKMREDAKKDGIYLVFLSGYRSINLQKDIFYSLKSIRNQEAAERARVSAPPGYSEHSTGFAIDIGDATQRETDFETDFENTDAFRWLIKNAAKFHFKLSFNKYNKYIDYEPWHWRYEGSIEALKVFESSNRNYKSN</sequence>
<dbReference type="InterPro" id="IPR003709">
    <property type="entry name" value="VanY-like_core_dom"/>
</dbReference>
<comment type="caution">
    <text evidence="3">The sequence shown here is derived from an EMBL/GenBank/DDBJ whole genome shotgun (WGS) entry which is preliminary data.</text>
</comment>
<dbReference type="PANTHER" id="PTHR34385">
    <property type="entry name" value="D-ALANYL-D-ALANINE CARBOXYPEPTIDASE"/>
    <property type="match status" value="1"/>
</dbReference>
<dbReference type="GO" id="GO:0006508">
    <property type="term" value="P:proteolysis"/>
    <property type="evidence" value="ECO:0007669"/>
    <property type="project" value="InterPro"/>
</dbReference>
<dbReference type="Pfam" id="PF02557">
    <property type="entry name" value="VanY"/>
    <property type="match status" value="1"/>
</dbReference>
<dbReference type="GO" id="GO:0009002">
    <property type="term" value="F:serine-type D-Ala-D-Ala carboxypeptidase activity"/>
    <property type="evidence" value="ECO:0007669"/>
    <property type="project" value="UniProtKB-EC"/>
</dbReference>
<name>A0A0A2APG3_PROMR</name>
<feature type="transmembrane region" description="Helical" evidence="1">
    <location>
        <begin position="31"/>
        <end position="50"/>
    </location>
</feature>
<dbReference type="PANTHER" id="PTHR34385:SF1">
    <property type="entry name" value="PEPTIDOGLYCAN L-ALANYL-D-GLUTAMATE ENDOPEPTIDASE CWLK"/>
    <property type="match status" value="1"/>
</dbReference>
<keyword evidence="1" id="KW-0472">Membrane</keyword>
<keyword evidence="3" id="KW-0645">Protease</keyword>
<dbReference type="STRING" id="167548.EU98_0365"/>
<keyword evidence="3" id="KW-0121">Carboxypeptidase</keyword>
<keyword evidence="1" id="KW-1133">Transmembrane helix</keyword>
<reference evidence="4" key="1">
    <citation type="journal article" date="2014" name="Sci. Data">
        <title>Genomes of diverse isolates of the marine cyanobacterium Prochlorococcus.</title>
        <authorList>
            <person name="Biller S."/>
            <person name="Berube P."/>
            <person name="Thompson J."/>
            <person name="Kelly L."/>
            <person name="Roggensack S."/>
            <person name="Awad L."/>
            <person name="Roache-Johnson K."/>
            <person name="Ding H."/>
            <person name="Giovannoni S.J."/>
            <person name="Moore L.R."/>
            <person name="Chisholm S.W."/>
        </authorList>
    </citation>
    <scope>NUCLEOTIDE SEQUENCE [LARGE SCALE GENOMIC DNA]</scope>
    <source>
        <strain evidence="4">MIT 9314</strain>
    </source>
</reference>
<feature type="domain" description="D-alanyl-D-alanine carboxypeptidase-like core" evidence="2">
    <location>
        <begin position="94"/>
        <end position="222"/>
    </location>
</feature>
<keyword evidence="3" id="KW-0378">Hydrolase</keyword>